<evidence type="ECO:0000256" key="4">
    <source>
        <dbReference type="ARBA" id="ARBA00023239"/>
    </source>
</evidence>
<reference evidence="7" key="1">
    <citation type="submission" date="2025-08" db="UniProtKB">
        <authorList>
            <consortium name="Ensembl"/>
        </authorList>
    </citation>
    <scope>IDENTIFICATION</scope>
</reference>
<evidence type="ECO:0000256" key="1">
    <source>
        <dbReference type="ARBA" id="ARBA00001947"/>
    </source>
</evidence>
<dbReference type="EC" id="4.2.1.1" evidence="3"/>
<dbReference type="GO" id="GO:0015670">
    <property type="term" value="P:carbon dioxide transport"/>
    <property type="evidence" value="ECO:0007669"/>
    <property type="project" value="TreeGrafter"/>
</dbReference>
<reference evidence="7" key="2">
    <citation type="submission" date="2025-09" db="UniProtKB">
        <authorList>
            <consortium name="Ensembl"/>
        </authorList>
    </citation>
    <scope>IDENTIFICATION</scope>
</reference>
<dbReference type="PANTHER" id="PTHR18952">
    <property type="entry name" value="CARBONIC ANHYDRASE"/>
    <property type="match status" value="1"/>
</dbReference>
<proteinExistence type="inferred from homology"/>
<comment type="catalytic activity">
    <reaction evidence="5">
        <text>hydrogencarbonate + H(+) = CO2 + H2O</text>
        <dbReference type="Rhea" id="RHEA:10748"/>
        <dbReference type="ChEBI" id="CHEBI:15377"/>
        <dbReference type="ChEBI" id="CHEBI:15378"/>
        <dbReference type="ChEBI" id="CHEBI:16526"/>
        <dbReference type="ChEBI" id="CHEBI:17544"/>
        <dbReference type="EC" id="4.2.1.1"/>
    </reaction>
</comment>
<keyword evidence="4" id="KW-0456">Lyase</keyword>
<dbReference type="GO" id="GO:0004089">
    <property type="term" value="F:carbonate dehydratase activity"/>
    <property type="evidence" value="ECO:0007669"/>
    <property type="project" value="UniProtKB-EC"/>
</dbReference>
<dbReference type="InterPro" id="IPR001148">
    <property type="entry name" value="CA_dom"/>
</dbReference>
<organism evidence="7 8">
    <name type="scientific">Haplochromis burtoni</name>
    <name type="common">Burton's mouthbrooder</name>
    <name type="synonym">Chromis burtoni</name>
    <dbReference type="NCBI Taxonomy" id="8153"/>
    <lineage>
        <taxon>Eukaryota</taxon>
        <taxon>Metazoa</taxon>
        <taxon>Chordata</taxon>
        <taxon>Craniata</taxon>
        <taxon>Vertebrata</taxon>
        <taxon>Euteleostomi</taxon>
        <taxon>Actinopterygii</taxon>
        <taxon>Neopterygii</taxon>
        <taxon>Teleostei</taxon>
        <taxon>Neoteleostei</taxon>
        <taxon>Acanthomorphata</taxon>
        <taxon>Ovalentaria</taxon>
        <taxon>Cichlomorphae</taxon>
        <taxon>Cichliformes</taxon>
        <taxon>Cichlidae</taxon>
        <taxon>African cichlids</taxon>
        <taxon>Pseudocrenilabrinae</taxon>
        <taxon>Haplochromini</taxon>
        <taxon>Haplochromis</taxon>
    </lineage>
</organism>
<dbReference type="Ensembl" id="ENSHBUT00000034254.1">
    <property type="protein sequence ID" value="ENSHBUP00000016540.1"/>
    <property type="gene ID" value="ENSHBUG00000019175.1"/>
</dbReference>
<evidence type="ECO:0000256" key="3">
    <source>
        <dbReference type="ARBA" id="ARBA00012925"/>
    </source>
</evidence>
<feature type="domain" description="Alpha-carbonic anhydrase" evidence="6">
    <location>
        <begin position="3"/>
        <end position="249"/>
    </location>
</feature>
<dbReference type="GO" id="GO:0005737">
    <property type="term" value="C:cytoplasm"/>
    <property type="evidence" value="ECO:0007669"/>
    <property type="project" value="TreeGrafter"/>
</dbReference>
<dbReference type="GeneTree" id="ENSGT00940000166576"/>
<comment type="cofactor">
    <cofactor evidence="1">
        <name>Zn(2+)</name>
        <dbReference type="ChEBI" id="CHEBI:29105"/>
    </cofactor>
</comment>
<evidence type="ECO:0000256" key="2">
    <source>
        <dbReference type="ARBA" id="ARBA00010718"/>
    </source>
</evidence>
<sequence>MSHGWGYEPTNGPDTWAADFPIADGNRQSPINIIPKEAHYDPSLKALKISYDPSNTKGILNNGHSFQVDFVDDTNSSSNKGKHRIKSFYSVQKVQKQLRTRKDLKSRLHLVHWNTNYSSFGEAAEKPDGLAVVGVFLKIGAANPRLQKVLDALDAIKNKGKQTTFANFDPRTLLPGSLDYWTYEGSLTTPPLLESVTWIVLKEPISVSPAQMAKFRSLLFTGDGEAPCYMVDNYRPPQPLKGRLVRASFK</sequence>
<name>A0A3Q2VXD8_HAPBU</name>
<dbReference type="AlphaFoldDB" id="A0A3Q2VXD8"/>
<dbReference type="GO" id="GO:0006885">
    <property type="term" value="P:regulation of pH"/>
    <property type="evidence" value="ECO:0007669"/>
    <property type="project" value="TreeGrafter"/>
</dbReference>
<dbReference type="PANTHER" id="PTHR18952:SF120">
    <property type="entry name" value="CARBONIC ANHYDRASE 2"/>
    <property type="match status" value="1"/>
</dbReference>
<dbReference type="GO" id="GO:0008270">
    <property type="term" value="F:zinc ion binding"/>
    <property type="evidence" value="ECO:0007669"/>
    <property type="project" value="InterPro"/>
</dbReference>
<evidence type="ECO:0000259" key="6">
    <source>
        <dbReference type="PROSITE" id="PS51144"/>
    </source>
</evidence>
<dbReference type="OMA" id="SHWHERF"/>
<dbReference type="InterPro" id="IPR023561">
    <property type="entry name" value="Carbonic_anhydrase_a-class"/>
</dbReference>
<dbReference type="SUPFAM" id="SSF51069">
    <property type="entry name" value="Carbonic anhydrase"/>
    <property type="match status" value="1"/>
</dbReference>
<dbReference type="SMART" id="SM01057">
    <property type="entry name" value="Carb_anhydrase"/>
    <property type="match status" value="1"/>
</dbReference>
<comment type="similarity">
    <text evidence="2">Belongs to the alpha-carbonic anhydrase family.</text>
</comment>
<accession>A0A3Q2VXD8</accession>
<dbReference type="Gene3D" id="3.10.200.10">
    <property type="entry name" value="Alpha carbonic anhydrase"/>
    <property type="match status" value="1"/>
</dbReference>
<evidence type="ECO:0000313" key="8">
    <source>
        <dbReference type="Proteomes" id="UP000264840"/>
    </source>
</evidence>
<protein>
    <recommendedName>
        <fullName evidence="3">carbonic anhydrase</fullName>
        <ecNumber evidence="3">4.2.1.1</ecNumber>
    </recommendedName>
</protein>
<evidence type="ECO:0000313" key="7">
    <source>
        <dbReference type="Ensembl" id="ENSHBUP00000016540.1"/>
    </source>
</evidence>
<evidence type="ECO:0000256" key="5">
    <source>
        <dbReference type="ARBA" id="ARBA00048348"/>
    </source>
</evidence>
<dbReference type="PROSITE" id="PS51144">
    <property type="entry name" value="ALPHA_CA_2"/>
    <property type="match status" value="1"/>
</dbReference>
<dbReference type="InterPro" id="IPR036398">
    <property type="entry name" value="CA_dom_sf"/>
</dbReference>
<keyword evidence="8" id="KW-1185">Reference proteome</keyword>
<dbReference type="Proteomes" id="UP000264840">
    <property type="component" value="Unplaced"/>
</dbReference>
<dbReference type="Pfam" id="PF00194">
    <property type="entry name" value="Carb_anhydrase"/>
    <property type="match status" value="1"/>
</dbReference>